<dbReference type="GO" id="GO:0005829">
    <property type="term" value="C:cytosol"/>
    <property type="evidence" value="ECO:0007669"/>
    <property type="project" value="TreeGrafter"/>
</dbReference>
<dbReference type="InterPro" id="IPR001387">
    <property type="entry name" value="Cro/C1-type_HTH"/>
</dbReference>
<dbReference type="GO" id="GO:0003677">
    <property type="term" value="F:DNA binding"/>
    <property type="evidence" value="ECO:0007669"/>
    <property type="project" value="UniProtKB-KW"/>
</dbReference>
<dbReference type="GO" id="GO:0003700">
    <property type="term" value="F:DNA-binding transcription factor activity"/>
    <property type="evidence" value="ECO:0007669"/>
    <property type="project" value="TreeGrafter"/>
</dbReference>
<keyword evidence="1" id="KW-0238">DNA-binding</keyword>
<name>A0AAE3XH58_9DEIO</name>
<comment type="caution">
    <text evidence="3">The sequence shown here is derived from an EMBL/GenBank/DDBJ whole genome shotgun (WGS) entry which is preliminary data.</text>
</comment>
<sequence length="74" mass="8475">MPSRRRPPSEARKAFGERVRARRRALNLTLEDLAERADLNWSYIAQVERGIRNVSIDNMAALADGLNVELRDLL</sequence>
<dbReference type="AlphaFoldDB" id="A0AAE3XH58"/>
<dbReference type="EMBL" id="JAVDQK010000028">
    <property type="protein sequence ID" value="MDR6221291.1"/>
    <property type="molecule type" value="Genomic_DNA"/>
</dbReference>
<evidence type="ECO:0000259" key="2">
    <source>
        <dbReference type="PROSITE" id="PS50943"/>
    </source>
</evidence>
<dbReference type="SMART" id="SM00530">
    <property type="entry name" value="HTH_XRE"/>
    <property type="match status" value="1"/>
</dbReference>
<dbReference type="PANTHER" id="PTHR46797">
    <property type="entry name" value="HTH-TYPE TRANSCRIPTIONAL REGULATOR"/>
    <property type="match status" value="1"/>
</dbReference>
<dbReference type="Pfam" id="PF01381">
    <property type="entry name" value="HTH_3"/>
    <property type="match status" value="1"/>
</dbReference>
<dbReference type="CDD" id="cd00093">
    <property type="entry name" value="HTH_XRE"/>
    <property type="match status" value="1"/>
</dbReference>
<feature type="domain" description="HTH cro/C1-type" evidence="2">
    <location>
        <begin position="19"/>
        <end position="73"/>
    </location>
</feature>
<accession>A0AAE3XH58</accession>
<dbReference type="Gene3D" id="1.10.260.40">
    <property type="entry name" value="lambda repressor-like DNA-binding domains"/>
    <property type="match status" value="1"/>
</dbReference>
<dbReference type="PROSITE" id="PS50943">
    <property type="entry name" value="HTH_CROC1"/>
    <property type="match status" value="1"/>
</dbReference>
<evidence type="ECO:0000313" key="4">
    <source>
        <dbReference type="Proteomes" id="UP001185331"/>
    </source>
</evidence>
<dbReference type="RefSeq" id="WP_309859043.1">
    <property type="nucleotide sequence ID" value="NZ_JAVDQJ010000026.1"/>
</dbReference>
<dbReference type="Proteomes" id="UP001185331">
    <property type="component" value="Unassembled WGS sequence"/>
</dbReference>
<evidence type="ECO:0000256" key="1">
    <source>
        <dbReference type="ARBA" id="ARBA00023125"/>
    </source>
</evidence>
<gene>
    <name evidence="3" type="ORF">J2Y00_004923</name>
</gene>
<proteinExistence type="predicted"/>
<reference evidence="3" key="1">
    <citation type="submission" date="2023-07" db="EMBL/GenBank/DDBJ databases">
        <title>Sorghum-associated microbial communities from plants grown in Nebraska, USA.</title>
        <authorList>
            <person name="Schachtman D."/>
        </authorList>
    </citation>
    <scope>NUCLEOTIDE SEQUENCE</scope>
    <source>
        <strain evidence="3">BE330</strain>
    </source>
</reference>
<dbReference type="PANTHER" id="PTHR46797:SF1">
    <property type="entry name" value="METHYLPHOSPHONATE SYNTHASE"/>
    <property type="match status" value="1"/>
</dbReference>
<protein>
    <submittedName>
        <fullName evidence="3">Transcriptional regulator with XRE-family HTH domain</fullName>
    </submittedName>
</protein>
<dbReference type="SUPFAM" id="SSF47413">
    <property type="entry name" value="lambda repressor-like DNA-binding domains"/>
    <property type="match status" value="1"/>
</dbReference>
<organism evidence="3 4">
    <name type="scientific">Deinococcus soli</name>
    <name type="common">ex Cha et al. 2016</name>
    <dbReference type="NCBI Taxonomy" id="1309411"/>
    <lineage>
        <taxon>Bacteria</taxon>
        <taxon>Thermotogati</taxon>
        <taxon>Deinococcota</taxon>
        <taxon>Deinococci</taxon>
        <taxon>Deinococcales</taxon>
        <taxon>Deinococcaceae</taxon>
        <taxon>Deinococcus</taxon>
    </lineage>
</organism>
<evidence type="ECO:0000313" key="3">
    <source>
        <dbReference type="EMBL" id="MDR6221291.1"/>
    </source>
</evidence>
<dbReference type="InterPro" id="IPR050807">
    <property type="entry name" value="TransReg_Diox_bact_type"/>
</dbReference>
<dbReference type="InterPro" id="IPR010982">
    <property type="entry name" value="Lambda_DNA-bd_dom_sf"/>
</dbReference>